<proteinExistence type="predicted"/>
<evidence type="ECO:0000313" key="1">
    <source>
        <dbReference type="EMBL" id="GIG14786.1"/>
    </source>
</evidence>
<evidence type="ECO:0000313" key="2">
    <source>
        <dbReference type="Proteomes" id="UP000660339"/>
    </source>
</evidence>
<comment type="caution">
    <text evidence="1">The sequence shown here is derived from an EMBL/GenBank/DDBJ whole genome shotgun (WGS) entry which is preliminary data.</text>
</comment>
<name>A0A8J3PGX7_9ACTN</name>
<gene>
    <name evidence="1" type="ORF">Cme02nite_31180</name>
</gene>
<keyword evidence="2" id="KW-1185">Reference proteome</keyword>
<protein>
    <submittedName>
        <fullName evidence="1">Uncharacterized protein</fullName>
    </submittedName>
</protein>
<dbReference type="AlphaFoldDB" id="A0A8J3PGX7"/>
<dbReference type="RefSeq" id="WP_166378312.1">
    <property type="nucleotide sequence ID" value="NZ_BAAATT010000007.1"/>
</dbReference>
<sequence>MDGFEAWLAYLFDRPADDDGSWDDRPHEWFDRYARRDTPAATAQRIRELFGNAGALLRHHSDDQVARGVRDITDAGTIGVLSSRQVPVVLRTTAIRSIGTLYAEVFAARIEVETQRNTPKLQDVCFMFFDIAALDLGDDTVLDVLEDIAGLPSVACQRAALHGLGHAHGKAPRAARTIVDRWLARNRGAPRELRDYAAAAARTGEVM</sequence>
<accession>A0A8J3PGX7</accession>
<dbReference type="Proteomes" id="UP000660339">
    <property type="component" value="Unassembled WGS sequence"/>
</dbReference>
<dbReference type="EMBL" id="BONJ01000016">
    <property type="protein sequence ID" value="GIG14786.1"/>
    <property type="molecule type" value="Genomic_DNA"/>
</dbReference>
<organism evidence="1 2">
    <name type="scientific">Catellatospora methionotrophica</name>
    <dbReference type="NCBI Taxonomy" id="121620"/>
    <lineage>
        <taxon>Bacteria</taxon>
        <taxon>Bacillati</taxon>
        <taxon>Actinomycetota</taxon>
        <taxon>Actinomycetes</taxon>
        <taxon>Micromonosporales</taxon>
        <taxon>Micromonosporaceae</taxon>
        <taxon>Catellatospora</taxon>
    </lineage>
</organism>
<reference evidence="1" key="1">
    <citation type="submission" date="2021-01" db="EMBL/GenBank/DDBJ databases">
        <title>Whole genome shotgun sequence of Catellatospora methionotrophica NBRC 14553.</title>
        <authorList>
            <person name="Komaki H."/>
            <person name="Tamura T."/>
        </authorList>
    </citation>
    <scope>NUCLEOTIDE SEQUENCE</scope>
    <source>
        <strain evidence="1">NBRC 14553</strain>
    </source>
</reference>